<accession>A0A8X6S8P9</accession>
<name>A0A8X6S8P9_TRICX</name>
<evidence type="ECO:0000256" key="1">
    <source>
        <dbReference type="SAM" id="MobiDB-lite"/>
    </source>
</evidence>
<evidence type="ECO:0000313" key="3">
    <source>
        <dbReference type="Proteomes" id="UP000887159"/>
    </source>
</evidence>
<feature type="compositionally biased region" description="Polar residues" evidence="1">
    <location>
        <begin position="154"/>
        <end position="163"/>
    </location>
</feature>
<keyword evidence="3" id="KW-1185">Reference proteome</keyword>
<feature type="region of interest" description="Disordered" evidence="1">
    <location>
        <begin position="134"/>
        <end position="169"/>
    </location>
</feature>
<sequence>MGVPMMHGQHVTHKSKVNSEEFSIYKWLVHSLVVTGTGHRFFICSWKLRTQFEEEILDILSLLKNSPIRSFKGEPYTKSAVLASKTSLKLVLRPRSTVGIYSGLLGKLSVKANKISDMTFRKEILQLENLRTWEKQRRQRSSSSHLKSEPRGQDMSTQHSPQSKNERMQ</sequence>
<protein>
    <submittedName>
        <fullName evidence="2">Uncharacterized protein</fullName>
    </submittedName>
</protein>
<dbReference type="Proteomes" id="UP000887159">
    <property type="component" value="Unassembled WGS sequence"/>
</dbReference>
<evidence type="ECO:0000313" key="2">
    <source>
        <dbReference type="EMBL" id="GFY06868.1"/>
    </source>
</evidence>
<organism evidence="2 3">
    <name type="scientific">Trichonephila clavipes</name>
    <name type="common">Golden silk orbweaver</name>
    <name type="synonym">Nephila clavipes</name>
    <dbReference type="NCBI Taxonomy" id="2585209"/>
    <lineage>
        <taxon>Eukaryota</taxon>
        <taxon>Metazoa</taxon>
        <taxon>Ecdysozoa</taxon>
        <taxon>Arthropoda</taxon>
        <taxon>Chelicerata</taxon>
        <taxon>Arachnida</taxon>
        <taxon>Araneae</taxon>
        <taxon>Araneomorphae</taxon>
        <taxon>Entelegynae</taxon>
        <taxon>Araneoidea</taxon>
        <taxon>Nephilidae</taxon>
        <taxon>Trichonephila</taxon>
    </lineage>
</organism>
<proteinExistence type="predicted"/>
<dbReference type="EMBL" id="BMAU01021264">
    <property type="protein sequence ID" value="GFY06868.1"/>
    <property type="molecule type" value="Genomic_DNA"/>
</dbReference>
<dbReference type="AlphaFoldDB" id="A0A8X6S8P9"/>
<comment type="caution">
    <text evidence="2">The sequence shown here is derived from an EMBL/GenBank/DDBJ whole genome shotgun (WGS) entry which is preliminary data.</text>
</comment>
<gene>
    <name evidence="2" type="ORF">TNCV_482721</name>
</gene>
<reference evidence="2" key="1">
    <citation type="submission" date="2020-08" db="EMBL/GenBank/DDBJ databases">
        <title>Multicomponent nature underlies the extraordinary mechanical properties of spider dragline silk.</title>
        <authorList>
            <person name="Kono N."/>
            <person name="Nakamura H."/>
            <person name="Mori M."/>
            <person name="Yoshida Y."/>
            <person name="Ohtoshi R."/>
            <person name="Malay A.D."/>
            <person name="Moran D.A.P."/>
            <person name="Tomita M."/>
            <person name="Numata K."/>
            <person name="Arakawa K."/>
        </authorList>
    </citation>
    <scope>NUCLEOTIDE SEQUENCE</scope>
</reference>